<gene>
    <name evidence="1" type="ORF">N7450_007694</name>
</gene>
<protein>
    <submittedName>
        <fullName evidence="1">Uncharacterized protein</fullName>
    </submittedName>
</protein>
<name>A0AAD6GNG2_9EURO</name>
<accession>A0AAD6GNG2</accession>
<keyword evidence="2" id="KW-1185">Reference proteome</keyword>
<evidence type="ECO:0000313" key="2">
    <source>
        <dbReference type="Proteomes" id="UP001216150"/>
    </source>
</evidence>
<dbReference type="EMBL" id="JAQJAC010000007">
    <property type="protein sequence ID" value="KAJ5578827.1"/>
    <property type="molecule type" value="Genomic_DNA"/>
</dbReference>
<organism evidence="1 2">
    <name type="scientific">Penicillium hetheringtonii</name>
    <dbReference type="NCBI Taxonomy" id="911720"/>
    <lineage>
        <taxon>Eukaryota</taxon>
        <taxon>Fungi</taxon>
        <taxon>Dikarya</taxon>
        <taxon>Ascomycota</taxon>
        <taxon>Pezizomycotina</taxon>
        <taxon>Eurotiomycetes</taxon>
        <taxon>Eurotiomycetidae</taxon>
        <taxon>Eurotiales</taxon>
        <taxon>Aspergillaceae</taxon>
        <taxon>Penicillium</taxon>
    </lineage>
</organism>
<sequence length="81" mass="9037">MVQDSQERQRQGVEGLMAYHCVAAQIAQWSGVFRATKNANWALTNVKCLPQISSLNPDDRAGRWREIGVERAPRPSSTLAI</sequence>
<dbReference type="Proteomes" id="UP001216150">
    <property type="component" value="Unassembled WGS sequence"/>
</dbReference>
<dbReference type="AlphaFoldDB" id="A0AAD6GNG2"/>
<evidence type="ECO:0000313" key="1">
    <source>
        <dbReference type="EMBL" id="KAJ5578827.1"/>
    </source>
</evidence>
<proteinExistence type="predicted"/>
<reference evidence="1 2" key="1">
    <citation type="journal article" date="2023" name="IMA Fungus">
        <title>Comparative genomic study of the Penicillium genus elucidates a diverse pangenome and 15 lateral gene transfer events.</title>
        <authorList>
            <person name="Petersen C."/>
            <person name="Sorensen T."/>
            <person name="Nielsen M.R."/>
            <person name="Sondergaard T.E."/>
            <person name="Sorensen J.L."/>
            <person name="Fitzpatrick D.A."/>
            <person name="Frisvad J.C."/>
            <person name="Nielsen K.L."/>
        </authorList>
    </citation>
    <scope>NUCLEOTIDE SEQUENCE [LARGE SCALE GENOMIC DNA]</scope>
    <source>
        <strain evidence="1 2">IBT 29057</strain>
    </source>
</reference>
<comment type="caution">
    <text evidence="1">The sequence shown here is derived from an EMBL/GenBank/DDBJ whole genome shotgun (WGS) entry which is preliminary data.</text>
</comment>